<dbReference type="GO" id="GO:0004725">
    <property type="term" value="F:protein tyrosine phosphatase activity"/>
    <property type="evidence" value="ECO:0007669"/>
    <property type="project" value="UniProtKB-EC"/>
</dbReference>
<dbReference type="PROSITE" id="PS50056">
    <property type="entry name" value="TYR_PHOSPHATASE_2"/>
    <property type="match status" value="1"/>
</dbReference>
<dbReference type="CDD" id="cd14498">
    <property type="entry name" value="DSP"/>
    <property type="match status" value="1"/>
</dbReference>
<dbReference type="Gene3D" id="3.90.190.10">
    <property type="entry name" value="Protein tyrosine phosphatase superfamily"/>
    <property type="match status" value="1"/>
</dbReference>
<dbReference type="PROSITE" id="PS50054">
    <property type="entry name" value="TYR_PHOSPHATASE_DUAL"/>
    <property type="match status" value="1"/>
</dbReference>
<dbReference type="Proteomes" id="UP000053447">
    <property type="component" value="Unassembled WGS sequence"/>
</dbReference>
<dbReference type="GO" id="GO:0008138">
    <property type="term" value="F:protein tyrosine/serine/threonine phosphatase activity"/>
    <property type="evidence" value="ECO:0007669"/>
    <property type="project" value="InterPro"/>
</dbReference>
<dbReference type="SUPFAM" id="SSF52799">
    <property type="entry name" value="(Phosphotyrosine protein) phosphatases II"/>
    <property type="match status" value="1"/>
</dbReference>
<accession>A0A0W4ZGK6</accession>
<dbReference type="eggNOG" id="KOG1716">
    <property type="taxonomic scope" value="Eukaryota"/>
</dbReference>
<dbReference type="GO" id="GO:0005634">
    <property type="term" value="C:nucleus"/>
    <property type="evidence" value="ECO:0007669"/>
    <property type="project" value="TreeGrafter"/>
</dbReference>
<feature type="domain" description="Tyrosine-protein phosphatase" evidence="6">
    <location>
        <begin position="25"/>
        <end position="170"/>
    </location>
</feature>
<dbReference type="InterPro" id="IPR020422">
    <property type="entry name" value="TYR_PHOSPHATASE_DUAL_dom"/>
</dbReference>
<feature type="domain" description="Tyrosine specific protein phosphatases" evidence="7">
    <location>
        <begin position="89"/>
        <end position="151"/>
    </location>
</feature>
<dbReference type="EMBL" id="LFWA01000014">
    <property type="protein sequence ID" value="KTW27491.1"/>
    <property type="molecule type" value="Genomic_DNA"/>
</dbReference>
<sequence length="315" mass="36238">MAAAEKSFGEKKYEECLKDVSCDTDCVLYEVFQNLYIGSLKGFKEEIAKKRHNITHIIKTVEFSDIADLSDYKVLSLDILDKEQEIIVDYFEQCIKFIQDCFYAGLQNKILIFCQAGISRSTTIAAAYLMQTLKISKEEAITFIKKTHPNAQPNSGFIEQLQLFEECDYTPNQKKKKYRQWLLKHKADVSLNDKTIPSISLYMEHESADGQISLKCKKCRFLLANSNYIIDHEPLSNETNKMPIYSSQCTHFFLEPLIWMKKELDSGNIEGKFTCPKCNSRIGKYAWQGMTCSCKKWVTPALSVQKGKIDIVKTK</sequence>
<dbReference type="VEuPathDB" id="FungiDB:T551_02990"/>
<evidence type="ECO:0000259" key="6">
    <source>
        <dbReference type="PROSITE" id="PS50054"/>
    </source>
</evidence>
<dbReference type="InterPro" id="IPR016278">
    <property type="entry name" value="DUSP12"/>
</dbReference>
<evidence type="ECO:0000256" key="4">
    <source>
        <dbReference type="ARBA" id="ARBA00022912"/>
    </source>
</evidence>
<dbReference type="GeneID" id="28941508"/>
<dbReference type="InterPro" id="IPR029021">
    <property type="entry name" value="Prot-tyrosine_phosphatase-like"/>
</dbReference>
<organism evidence="8 9">
    <name type="scientific">Pneumocystis jirovecii (strain RU7)</name>
    <name type="common">Human pneumocystis pneumonia agent</name>
    <dbReference type="NCBI Taxonomy" id="1408657"/>
    <lineage>
        <taxon>Eukaryota</taxon>
        <taxon>Fungi</taxon>
        <taxon>Dikarya</taxon>
        <taxon>Ascomycota</taxon>
        <taxon>Taphrinomycotina</taxon>
        <taxon>Pneumocystomycetes</taxon>
        <taxon>Pneumocystaceae</taxon>
        <taxon>Pneumocystis</taxon>
    </lineage>
</organism>
<name>A0A0W4ZGK6_PNEJ7</name>
<keyword evidence="4" id="KW-0904">Protein phosphatase</keyword>
<dbReference type="AlphaFoldDB" id="A0A0W4ZGK6"/>
<proteinExistence type="inferred from homology"/>
<gene>
    <name evidence="8" type="ORF">T551_02990</name>
</gene>
<protein>
    <recommendedName>
        <fullName evidence="2">protein-tyrosine-phosphatase</fullName>
        <ecNumber evidence="2">3.1.3.48</ecNumber>
    </recommendedName>
</protein>
<dbReference type="EC" id="3.1.3.48" evidence="2"/>
<dbReference type="PANTHER" id="PTHR45848">
    <property type="entry name" value="DUAL SPECIFICITY PROTEIN PHOSPHATASE 12 FAMILY MEMBER"/>
    <property type="match status" value="1"/>
</dbReference>
<comment type="similarity">
    <text evidence="1">Belongs to the protein-tyrosine phosphatase family. Non-receptor class dual specificity subfamily.</text>
</comment>
<evidence type="ECO:0000259" key="7">
    <source>
        <dbReference type="PROSITE" id="PS50056"/>
    </source>
</evidence>
<evidence type="ECO:0000256" key="3">
    <source>
        <dbReference type="ARBA" id="ARBA00022801"/>
    </source>
</evidence>
<comment type="caution">
    <text evidence="8">The sequence shown here is derived from an EMBL/GenBank/DDBJ whole genome shotgun (WGS) entry which is preliminary data.</text>
</comment>
<dbReference type="Pfam" id="PF00782">
    <property type="entry name" value="DSPc"/>
    <property type="match status" value="1"/>
</dbReference>
<evidence type="ECO:0000313" key="8">
    <source>
        <dbReference type="EMBL" id="KTW27491.1"/>
    </source>
</evidence>
<keyword evidence="3" id="KW-0378">Hydrolase</keyword>
<dbReference type="PIRSF" id="PIRSF000941">
    <property type="entry name" value="DUSP12"/>
    <property type="match status" value="1"/>
</dbReference>
<dbReference type="SMART" id="SM00195">
    <property type="entry name" value="DSPc"/>
    <property type="match status" value="1"/>
</dbReference>
<keyword evidence="9" id="KW-1185">Reference proteome</keyword>
<reference evidence="9" key="1">
    <citation type="journal article" date="2016" name="Nat. Commun.">
        <title>Genome analysis of three Pneumocystis species reveals adaptation mechanisms to life exclusively in mammalian hosts.</title>
        <authorList>
            <person name="Ma L."/>
            <person name="Chen Z."/>
            <person name="Huang D.W."/>
            <person name="Kutty G."/>
            <person name="Ishihara M."/>
            <person name="Wang H."/>
            <person name="Abouelleil A."/>
            <person name="Bishop L."/>
            <person name="Davey E."/>
            <person name="Deng R."/>
            <person name="Deng X."/>
            <person name="Fan L."/>
            <person name="Fantoni G."/>
            <person name="Fitzgerald M."/>
            <person name="Gogineni E."/>
            <person name="Goldberg J.M."/>
            <person name="Handley G."/>
            <person name="Hu X."/>
            <person name="Huber C."/>
            <person name="Jiao X."/>
            <person name="Jones K."/>
            <person name="Levin J.Z."/>
            <person name="Liu Y."/>
            <person name="Macdonald P."/>
            <person name="Melnikov A."/>
            <person name="Raley C."/>
            <person name="Sassi M."/>
            <person name="Sherman B.T."/>
            <person name="Song X."/>
            <person name="Sykes S."/>
            <person name="Tran B."/>
            <person name="Walsh L."/>
            <person name="Xia Y."/>
            <person name="Yang J."/>
            <person name="Young S."/>
            <person name="Zeng Q."/>
            <person name="Zheng X."/>
            <person name="Stephens R."/>
            <person name="Nusbaum C."/>
            <person name="Birren B.W."/>
            <person name="Azadi P."/>
            <person name="Lempicki R.A."/>
            <person name="Cuomo C.A."/>
            <person name="Kovacs J.A."/>
        </authorList>
    </citation>
    <scope>NUCLEOTIDE SEQUENCE [LARGE SCALE GENOMIC DNA]</scope>
    <source>
        <strain evidence="9">RU7</strain>
    </source>
</reference>
<dbReference type="InterPro" id="IPR000387">
    <property type="entry name" value="Tyr_Pase_dom"/>
</dbReference>
<evidence type="ECO:0000256" key="1">
    <source>
        <dbReference type="ARBA" id="ARBA00008601"/>
    </source>
</evidence>
<feature type="active site" description="Phosphocysteine intermediate" evidence="5">
    <location>
        <position position="114"/>
    </location>
</feature>
<dbReference type="RefSeq" id="XP_018228461.1">
    <property type="nucleotide sequence ID" value="XM_018375253.1"/>
</dbReference>
<evidence type="ECO:0000256" key="5">
    <source>
        <dbReference type="PIRSR" id="PIRSR000941-50"/>
    </source>
</evidence>
<evidence type="ECO:0000313" key="9">
    <source>
        <dbReference type="Proteomes" id="UP000053447"/>
    </source>
</evidence>
<dbReference type="InterPro" id="IPR000340">
    <property type="entry name" value="Dual-sp_phosphatase_cat-dom"/>
</dbReference>
<dbReference type="OrthoDB" id="2017893at2759"/>
<evidence type="ECO:0000256" key="2">
    <source>
        <dbReference type="ARBA" id="ARBA00013064"/>
    </source>
</evidence>
<dbReference type="PANTHER" id="PTHR45848:SF4">
    <property type="entry name" value="DUAL SPECIFICITY PROTEIN PHOSPHATASE 12"/>
    <property type="match status" value="1"/>
</dbReference>
<dbReference type="STRING" id="1408657.A0A0W4ZGK6"/>